<dbReference type="GO" id="GO:0006400">
    <property type="term" value="P:tRNA modification"/>
    <property type="evidence" value="ECO:0007669"/>
    <property type="project" value="UniProtKB-UniRule"/>
</dbReference>
<comment type="caution">
    <text evidence="4">The sequence shown here is derived from an EMBL/GenBank/DDBJ whole genome shotgun (WGS) entry which is preliminary data.</text>
</comment>
<dbReference type="SUPFAM" id="SSF52374">
    <property type="entry name" value="Nucleotidylyl transferase"/>
    <property type="match status" value="1"/>
</dbReference>
<dbReference type="PANTHER" id="PTHR37825">
    <property type="entry name" value="TRNA(MET) CYTIDINE ACETATE LIGASE"/>
    <property type="match status" value="1"/>
</dbReference>
<evidence type="ECO:0000313" key="5">
    <source>
        <dbReference type="Proteomes" id="UP000009875"/>
    </source>
</evidence>
<dbReference type="Gene3D" id="3.40.50.620">
    <property type="entry name" value="HUPs"/>
    <property type="match status" value="1"/>
</dbReference>
<feature type="binding site" evidence="3">
    <location>
        <begin position="7"/>
        <end position="20"/>
    </location>
    <ligand>
        <name>ATP</name>
        <dbReference type="ChEBI" id="CHEBI:30616"/>
    </ligand>
</feature>
<feature type="binding site" evidence="3">
    <location>
        <position position="101"/>
    </location>
    <ligand>
        <name>ATP</name>
        <dbReference type="ChEBI" id="CHEBI:30616"/>
    </ligand>
</feature>
<comment type="catalytic activity">
    <reaction evidence="3">
        <text>cytidine(34) in elongator tRNA(Met) + acetate + ATP = N(4)-acetylcytidine(34) in elongator tRNA(Met) + AMP + diphosphate</text>
        <dbReference type="Rhea" id="RHEA:58144"/>
        <dbReference type="Rhea" id="RHEA-COMP:10693"/>
        <dbReference type="Rhea" id="RHEA-COMP:10694"/>
        <dbReference type="ChEBI" id="CHEBI:30089"/>
        <dbReference type="ChEBI" id="CHEBI:30616"/>
        <dbReference type="ChEBI" id="CHEBI:33019"/>
        <dbReference type="ChEBI" id="CHEBI:74900"/>
        <dbReference type="ChEBI" id="CHEBI:82748"/>
        <dbReference type="ChEBI" id="CHEBI:456215"/>
    </reaction>
</comment>
<dbReference type="RefSeq" id="WP_003776234.1">
    <property type="nucleotide sequence ID" value="NZ_JH992957.1"/>
</dbReference>
<evidence type="ECO:0000256" key="1">
    <source>
        <dbReference type="ARBA" id="ARBA00022598"/>
    </source>
</evidence>
<evidence type="ECO:0000313" key="4">
    <source>
        <dbReference type="EMBL" id="EKU94373.1"/>
    </source>
</evidence>
<evidence type="ECO:0000256" key="3">
    <source>
        <dbReference type="HAMAP-Rule" id="MF_01539"/>
    </source>
</evidence>
<keyword evidence="3" id="KW-0547">Nucleotide-binding</keyword>
<feature type="binding site" evidence="3">
    <location>
        <position position="160"/>
    </location>
    <ligand>
        <name>ATP</name>
        <dbReference type="ChEBI" id="CHEBI:30616"/>
    </ligand>
</feature>
<sequence>MKALGIIAEYNPFHNGHLYQLNRAREVSQADLVVVCQSGNFLQRGEPAIYDKWHRAKWAVQSGADLVLELPLPFSIQSADYFAQAGVRLLDQFGVDQLAFGVESGQLEDFQVGARFLVDHAEDFEFFLSQSPREKSYHELVMDWLASSDTTRLPDLSQPNNILAFTYIKAAYQAGLDFRFFPIKRIGANYHDDKVQPGGQIASATAIRKKIYQGQAVQNYLPKPVHQAITDLSPVKPEDFWPFIQYKVWNMAEAEMDKIYDMKPGLSQRFKKAVLQAKSLKDFISLTASRQLSHNRINRLALYCLLDLYQDQVAELNRIGPRYIRPLAFNSLGQAYLGQIKSSLALPLVTRLNQDSADELALDIKAGELYRLARVGDLPKQDFTRKPYMSIDKYGDRKYT</sequence>
<dbReference type="GO" id="GO:0005524">
    <property type="term" value="F:ATP binding"/>
    <property type="evidence" value="ECO:0007669"/>
    <property type="project" value="UniProtKB-KW"/>
</dbReference>
<dbReference type="EC" id="6.3.4.-" evidence="3"/>
<dbReference type="EMBL" id="AGXA01000002">
    <property type="protein sequence ID" value="EKU94373.1"/>
    <property type="molecule type" value="Genomic_DNA"/>
</dbReference>
<organism evidence="4 5">
    <name type="scientific">Alloiococcus otitis ATCC 51267</name>
    <dbReference type="NCBI Taxonomy" id="883081"/>
    <lineage>
        <taxon>Bacteria</taxon>
        <taxon>Bacillati</taxon>
        <taxon>Bacillota</taxon>
        <taxon>Bacilli</taxon>
        <taxon>Lactobacillales</taxon>
        <taxon>Carnobacteriaceae</taxon>
        <taxon>Alloiococcus</taxon>
    </lineage>
</organism>
<dbReference type="HAMAP" id="MF_01539">
    <property type="entry name" value="TmcAL"/>
    <property type="match status" value="1"/>
</dbReference>
<dbReference type="eggNOG" id="COG1323">
    <property type="taxonomic scope" value="Bacteria"/>
</dbReference>
<accession>K9ECL0</accession>
<protein>
    <recommendedName>
        <fullName evidence="3">tRNA(Met) cytidine acetate ligase</fullName>
        <ecNumber evidence="3">6.3.4.-</ecNumber>
    </recommendedName>
</protein>
<gene>
    <name evidence="3" type="primary">tmcAL</name>
    <name evidence="4" type="ORF">HMPREF9698_00101</name>
</gene>
<name>K9ECL0_9LACT</name>
<dbReference type="NCBIfam" id="NF010191">
    <property type="entry name" value="PRK13670.1"/>
    <property type="match status" value="1"/>
</dbReference>
<dbReference type="Proteomes" id="UP000009875">
    <property type="component" value="Unassembled WGS sequence"/>
</dbReference>
<dbReference type="GO" id="GO:0016879">
    <property type="term" value="F:ligase activity, forming carbon-nitrogen bonds"/>
    <property type="evidence" value="ECO:0007669"/>
    <property type="project" value="UniProtKB-UniRule"/>
</dbReference>
<dbReference type="GO" id="GO:0000049">
    <property type="term" value="F:tRNA binding"/>
    <property type="evidence" value="ECO:0007669"/>
    <property type="project" value="UniProtKB-KW"/>
</dbReference>
<dbReference type="InterPro" id="IPR008513">
    <property type="entry name" value="tRNA(Met)_cyd_acetate_ligase"/>
</dbReference>
<dbReference type="PATRIC" id="fig|883081.3.peg.105"/>
<dbReference type="InterPro" id="IPR014729">
    <property type="entry name" value="Rossmann-like_a/b/a_fold"/>
</dbReference>
<keyword evidence="3" id="KW-0067">ATP-binding</keyword>
<dbReference type="PANTHER" id="PTHR37825:SF1">
    <property type="entry name" value="TRNA(MET) CYTIDINE ACETATE LIGASE"/>
    <property type="match status" value="1"/>
</dbReference>
<evidence type="ECO:0000256" key="2">
    <source>
        <dbReference type="ARBA" id="ARBA00022694"/>
    </source>
</evidence>
<dbReference type="HOGENOM" id="CLU_038915_0_2_9"/>
<dbReference type="STRING" id="883081.HMPREF9698_00101"/>
<keyword evidence="3" id="KW-0694">RNA-binding</keyword>
<keyword evidence="3" id="KW-0963">Cytoplasm</keyword>
<comment type="subcellular location">
    <subcellularLocation>
        <location evidence="3">Cytoplasm</location>
    </subcellularLocation>
</comment>
<keyword evidence="2 3" id="KW-0819">tRNA processing</keyword>
<dbReference type="OrthoDB" id="9769796at2"/>
<feature type="binding site" evidence="3">
    <location>
        <begin position="185"/>
        <end position="186"/>
    </location>
    <ligand>
        <name>ATP</name>
        <dbReference type="ChEBI" id="CHEBI:30616"/>
    </ligand>
</feature>
<dbReference type="AlphaFoldDB" id="K9ECL0"/>
<reference evidence="4 5" key="1">
    <citation type="submission" date="2012-09" db="EMBL/GenBank/DDBJ databases">
        <title>The Genome Sequence of Alloiococcus otitis ATCC 51267.</title>
        <authorList>
            <consortium name="The Broad Institute Genome Sequencing Platform"/>
            <person name="Earl A."/>
            <person name="Ward D."/>
            <person name="Feldgarden M."/>
            <person name="Gevers D."/>
            <person name="Huys G."/>
            <person name="Walker B."/>
            <person name="Young S.K."/>
            <person name="Zeng Q."/>
            <person name="Gargeya S."/>
            <person name="Fitzgerald M."/>
            <person name="Haas B."/>
            <person name="Abouelleil A."/>
            <person name="Alvarado L."/>
            <person name="Arachchi H.M."/>
            <person name="Berlin A.M."/>
            <person name="Chapman S.B."/>
            <person name="Goldberg J."/>
            <person name="Griggs A."/>
            <person name="Gujja S."/>
            <person name="Hansen M."/>
            <person name="Howarth C."/>
            <person name="Imamovic A."/>
            <person name="Larimer J."/>
            <person name="McCowen C."/>
            <person name="Montmayeur A."/>
            <person name="Murphy C."/>
            <person name="Neiman D."/>
            <person name="Pearson M."/>
            <person name="Priest M."/>
            <person name="Roberts A."/>
            <person name="Saif S."/>
            <person name="Shea T."/>
            <person name="Sisk P."/>
            <person name="Sykes S."/>
            <person name="Wortman J."/>
            <person name="Nusbaum C."/>
            <person name="Birren B."/>
        </authorList>
    </citation>
    <scope>NUCLEOTIDE SEQUENCE [LARGE SCALE GENOMIC DNA]</scope>
    <source>
        <strain evidence="4 5">ATCC 51267</strain>
    </source>
</reference>
<comment type="function">
    <text evidence="3">Catalyzes the formation of N(4)-acetylcytidine (ac(4)C) at the wobble position of elongator tRNA(Met), using acetate and ATP as substrates. First activates an acetate ion to form acetyladenylate (Ac-AMP) and then transfers the acetyl group to tRNA to form ac(4)C34.</text>
</comment>
<proteinExistence type="inferred from homology"/>
<keyword evidence="5" id="KW-1185">Reference proteome</keyword>
<keyword evidence="3" id="KW-0820">tRNA-binding</keyword>
<comment type="similarity">
    <text evidence="3">Belongs to the TmcAL family.</text>
</comment>
<dbReference type="Pfam" id="PF05636">
    <property type="entry name" value="HIGH_NTase1"/>
    <property type="match status" value="1"/>
</dbReference>
<keyword evidence="1 3" id="KW-0436">Ligase</keyword>
<dbReference type="GO" id="GO:0005737">
    <property type="term" value="C:cytoplasm"/>
    <property type="evidence" value="ECO:0007669"/>
    <property type="project" value="UniProtKB-SubCell"/>
</dbReference>